<dbReference type="NCBIfam" id="NF033516">
    <property type="entry name" value="transpos_IS3"/>
    <property type="match status" value="1"/>
</dbReference>
<evidence type="ECO:0000256" key="1">
    <source>
        <dbReference type="SAM" id="Coils"/>
    </source>
</evidence>
<dbReference type="InterPro" id="IPR025948">
    <property type="entry name" value="HTH-like_dom"/>
</dbReference>
<feature type="domain" description="Integrase catalytic" evidence="2">
    <location>
        <begin position="214"/>
        <end position="377"/>
    </location>
</feature>
<dbReference type="InterPro" id="IPR001584">
    <property type="entry name" value="Integrase_cat-core"/>
</dbReference>
<reference evidence="3" key="1">
    <citation type="submission" date="2023-05" db="EMBL/GenBank/DDBJ databases">
        <title>Limnohabitans sp. strain HM2-2 Genome sequencing and assembly.</title>
        <authorList>
            <person name="Jung Y."/>
        </authorList>
    </citation>
    <scope>NUCLEOTIDE SEQUENCE</scope>
    <source>
        <strain evidence="3">HM2-2</strain>
    </source>
</reference>
<dbReference type="PANTHER" id="PTHR46889">
    <property type="entry name" value="TRANSPOSASE INSF FOR INSERTION SEQUENCE IS3B-RELATED"/>
    <property type="match status" value="1"/>
</dbReference>
<dbReference type="Pfam" id="PF01527">
    <property type="entry name" value="HTH_Tnp_1"/>
    <property type="match status" value="1"/>
</dbReference>
<accession>A0ABT6X3L5</accession>
<dbReference type="PROSITE" id="PS50994">
    <property type="entry name" value="INTEGRASE"/>
    <property type="match status" value="1"/>
</dbReference>
<dbReference type="InterPro" id="IPR036397">
    <property type="entry name" value="RNaseH_sf"/>
</dbReference>
<dbReference type="EMBL" id="JASGBH010000001">
    <property type="protein sequence ID" value="MDI9232708.1"/>
    <property type="molecule type" value="Genomic_DNA"/>
</dbReference>
<dbReference type="Pfam" id="PF13276">
    <property type="entry name" value="HTH_21"/>
    <property type="match status" value="1"/>
</dbReference>
<evidence type="ECO:0000313" key="4">
    <source>
        <dbReference type="Proteomes" id="UP001431902"/>
    </source>
</evidence>
<dbReference type="InterPro" id="IPR002514">
    <property type="entry name" value="Transposase_8"/>
</dbReference>
<organism evidence="3 4">
    <name type="scientific">Limnohabitans lacus</name>
    <dbReference type="NCBI Taxonomy" id="3045173"/>
    <lineage>
        <taxon>Bacteria</taxon>
        <taxon>Pseudomonadati</taxon>
        <taxon>Pseudomonadota</taxon>
        <taxon>Betaproteobacteria</taxon>
        <taxon>Burkholderiales</taxon>
        <taxon>Comamonadaceae</taxon>
        <taxon>Limnohabitans</taxon>
    </lineage>
</organism>
<dbReference type="SUPFAM" id="SSF53098">
    <property type="entry name" value="Ribonuclease H-like"/>
    <property type="match status" value="1"/>
</dbReference>
<name>A0ABT6X3L5_9BURK</name>
<dbReference type="RefSeq" id="WP_108325526.1">
    <property type="nucleotide sequence ID" value="NZ_JASGBH010000001.1"/>
</dbReference>
<dbReference type="Proteomes" id="UP001431902">
    <property type="component" value="Unassembled WGS sequence"/>
</dbReference>
<keyword evidence="1" id="KW-0175">Coiled coil</keyword>
<comment type="caution">
    <text evidence="3">The sequence shown here is derived from an EMBL/GenBank/DDBJ whole genome shotgun (WGS) entry which is preliminary data.</text>
</comment>
<feature type="coiled-coil region" evidence="1">
    <location>
        <begin position="57"/>
        <end position="84"/>
    </location>
</feature>
<sequence length="380" mass="44212">MQRTKYAAEFKSEAVKQVIDKGHAVVDVAKRLGIPEGVLYSWVNKFKKSDAPQSSDLKALQAEMTKLKAELRRTTEERDILKKGRSVLCQAVRVKYAFMQVHQREFRLTSMCRVLKVHRSGYYAWLREPLSPRAKANEKLTTQIREFYDQSMGIYGSPRIFFDLKEAGVACSENRVARLMRAAQIKSVRGYKRPRYKVGKPAQVAPNQLERQFQHDEPDHAWVTDITYIRTHEGWLYLAAVLDLHSRAVVGWSMGARMQTSLVLDALTMAVWRRKPKDSVIIHSDQGSQFGSDEFNRWCKDNRLSPSMSRRGNCWDNAVAESFFSSLKSEQIKKRIYQTRAEAKSEIFDYIEGFYNRVRRHKHLDQLSPHEFERQRQTAL</sequence>
<evidence type="ECO:0000259" key="2">
    <source>
        <dbReference type="PROSITE" id="PS50994"/>
    </source>
</evidence>
<dbReference type="PANTHER" id="PTHR46889:SF4">
    <property type="entry name" value="TRANSPOSASE INSO FOR INSERTION SEQUENCE ELEMENT IS911B-RELATED"/>
    <property type="match status" value="1"/>
</dbReference>
<dbReference type="Pfam" id="PF13333">
    <property type="entry name" value="rve_2"/>
    <property type="match status" value="1"/>
</dbReference>
<dbReference type="InterPro" id="IPR048020">
    <property type="entry name" value="Transpos_IS3"/>
</dbReference>
<dbReference type="InterPro" id="IPR012337">
    <property type="entry name" value="RNaseH-like_sf"/>
</dbReference>
<dbReference type="Gene3D" id="1.10.10.60">
    <property type="entry name" value="Homeodomain-like"/>
    <property type="match status" value="1"/>
</dbReference>
<protein>
    <submittedName>
        <fullName evidence="3">IS3 family transposase</fullName>
    </submittedName>
</protein>
<dbReference type="SUPFAM" id="SSF46689">
    <property type="entry name" value="Homeodomain-like"/>
    <property type="match status" value="1"/>
</dbReference>
<dbReference type="Pfam" id="PF00665">
    <property type="entry name" value="rve"/>
    <property type="match status" value="1"/>
</dbReference>
<proteinExistence type="predicted"/>
<keyword evidence="4" id="KW-1185">Reference proteome</keyword>
<dbReference type="InterPro" id="IPR009057">
    <property type="entry name" value="Homeodomain-like_sf"/>
</dbReference>
<dbReference type="Gene3D" id="3.30.420.10">
    <property type="entry name" value="Ribonuclease H-like superfamily/Ribonuclease H"/>
    <property type="match status" value="1"/>
</dbReference>
<evidence type="ECO:0000313" key="3">
    <source>
        <dbReference type="EMBL" id="MDI9232708.1"/>
    </source>
</evidence>
<dbReference type="InterPro" id="IPR050900">
    <property type="entry name" value="Transposase_IS3/IS150/IS904"/>
</dbReference>
<gene>
    <name evidence="3" type="ORF">QLQ16_02535</name>
</gene>